<proteinExistence type="predicted"/>
<evidence type="ECO:0000313" key="3">
    <source>
        <dbReference type="Proteomes" id="UP000214747"/>
    </source>
</evidence>
<keyword evidence="1" id="KW-0472">Membrane</keyword>
<keyword evidence="1" id="KW-0812">Transmembrane</keyword>
<keyword evidence="3" id="KW-1185">Reference proteome</keyword>
<gene>
    <name evidence="2" type="ORF">CEJ45_09345</name>
</gene>
<comment type="caution">
    <text evidence="2">The sequence shown here is derived from an EMBL/GenBank/DDBJ whole genome shotgun (WGS) entry which is preliminary data.</text>
</comment>
<reference evidence="2 3" key="1">
    <citation type="journal article" date="2010" name="Int. J. Syst. Evol. Microbiol.">
        <title>Reclassification of Herbaspirillum putei as a later heterotypic synonym of Herbaspirillum huttiense, with the description of H. huttiense subsp. huttiense subsp. nov. and H. huttiense subsp. putei subsp. nov., comb. nov., and description of Herbaspirillum aquaticum sp. nov.</title>
        <authorList>
            <person name="Dobritsa A.P."/>
            <person name="Reddy M.C."/>
            <person name="Samadpour M."/>
        </authorList>
    </citation>
    <scope>NUCLEOTIDE SEQUENCE [LARGE SCALE GENOMIC DNA]</scope>
    <source>
        <strain evidence="2 3">IEH 4430</strain>
    </source>
</reference>
<keyword evidence="1" id="KW-1133">Transmembrane helix</keyword>
<evidence type="ECO:0000256" key="1">
    <source>
        <dbReference type="SAM" id="Phobius"/>
    </source>
</evidence>
<dbReference type="RefSeq" id="WP_006462830.1">
    <property type="nucleotide sequence ID" value="NZ_JARJFG010000003.1"/>
</dbReference>
<dbReference type="Proteomes" id="UP000214747">
    <property type="component" value="Unassembled WGS sequence"/>
</dbReference>
<name>A0A225SVI7_9BURK</name>
<organism evidence="2 3">
    <name type="scientific">Herbaspirillum aquaticum</name>
    <dbReference type="NCBI Taxonomy" id="568783"/>
    <lineage>
        <taxon>Bacteria</taxon>
        <taxon>Pseudomonadati</taxon>
        <taxon>Pseudomonadota</taxon>
        <taxon>Betaproteobacteria</taxon>
        <taxon>Burkholderiales</taxon>
        <taxon>Oxalobacteraceae</taxon>
        <taxon>Herbaspirillum</taxon>
    </lineage>
</organism>
<sequence length="60" mass="6366">MPNLIMNNLMFFIPMALAGLLLCGEVPVASRMVRTSLRAVGAVFGALLALLVLEALPVLI</sequence>
<accession>A0A225SVI7</accession>
<dbReference type="AlphaFoldDB" id="A0A225SVI7"/>
<protein>
    <submittedName>
        <fullName evidence="2">Uncharacterized protein</fullName>
    </submittedName>
</protein>
<feature type="transmembrane region" description="Helical" evidence="1">
    <location>
        <begin position="40"/>
        <end position="59"/>
    </location>
</feature>
<dbReference type="EMBL" id="NJGV01000007">
    <property type="protein sequence ID" value="OWY34952.1"/>
    <property type="molecule type" value="Genomic_DNA"/>
</dbReference>
<dbReference type="GeneID" id="90165824"/>
<evidence type="ECO:0000313" key="2">
    <source>
        <dbReference type="EMBL" id="OWY34952.1"/>
    </source>
</evidence>